<dbReference type="RefSeq" id="WP_168981581.1">
    <property type="nucleotide sequence ID" value="NZ_JABAGD010000010.1"/>
</dbReference>
<sequence>MFNNLQELDNLSCEIIENFNRFGIYDYYGIILPDKYYSSLDGWLKPKNPYDYICYNEVIWNDKFNMILEADTHTMFHYDPDSIYEIYGEHQKKEAKEFIRCYALLRRIFRRYNFEWNFINQGFGLTFRDKKHYLDFQEINI</sequence>
<dbReference type="Proteomes" id="UP000587880">
    <property type="component" value="Unassembled WGS sequence"/>
</dbReference>
<accession>A0A7X9SME1</accession>
<evidence type="ECO:0000313" key="1">
    <source>
        <dbReference type="EMBL" id="NMF04590.1"/>
    </source>
</evidence>
<organism evidence="1 2">
    <name type="scientific">Clostridium beijerinckii</name>
    <name type="common">Clostridium MP</name>
    <dbReference type="NCBI Taxonomy" id="1520"/>
    <lineage>
        <taxon>Bacteria</taxon>
        <taxon>Bacillati</taxon>
        <taxon>Bacillota</taxon>
        <taxon>Clostridia</taxon>
        <taxon>Eubacteriales</taxon>
        <taxon>Clostridiaceae</taxon>
        <taxon>Clostridium</taxon>
    </lineage>
</organism>
<dbReference type="EMBL" id="JABAGD010000010">
    <property type="protein sequence ID" value="NMF04590.1"/>
    <property type="molecule type" value="Genomic_DNA"/>
</dbReference>
<proteinExistence type="predicted"/>
<gene>
    <name evidence="1" type="ORF">HF849_07415</name>
</gene>
<comment type="caution">
    <text evidence="1">The sequence shown here is derived from an EMBL/GenBank/DDBJ whole genome shotgun (WGS) entry which is preliminary data.</text>
</comment>
<dbReference type="AlphaFoldDB" id="A0A7X9SME1"/>
<protein>
    <submittedName>
        <fullName evidence="1">Uncharacterized protein</fullName>
    </submittedName>
</protein>
<evidence type="ECO:0000313" key="2">
    <source>
        <dbReference type="Proteomes" id="UP000587880"/>
    </source>
</evidence>
<reference evidence="1 2" key="1">
    <citation type="submission" date="2020-04" db="EMBL/GenBank/DDBJ databases">
        <authorList>
            <person name="Hitch T.C.A."/>
            <person name="Wylensek D."/>
            <person name="Clavel T."/>
        </authorList>
    </citation>
    <scope>NUCLEOTIDE SEQUENCE [LARGE SCALE GENOMIC DNA]</scope>
    <source>
        <strain evidence="1 2">WB01_NA02</strain>
    </source>
</reference>
<name>A0A7X9SME1_CLOBE</name>